<dbReference type="PANTHER" id="PTHR10174">
    <property type="entry name" value="ALPHA-TOCOPHEROL TRANSFER PROTEIN-RELATED"/>
    <property type="match status" value="1"/>
</dbReference>
<name>A0A336JY32_CULSO</name>
<dbReference type="Pfam" id="PF00650">
    <property type="entry name" value="CRAL_TRIO"/>
    <property type="match status" value="1"/>
</dbReference>
<evidence type="ECO:0000313" key="3">
    <source>
        <dbReference type="EMBL" id="SSX17980.1"/>
    </source>
</evidence>
<organism evidence="2">
    <name type="scientific">Culicoides sonorensis</name>
    <name type="common">Biting midge</name>
    <dbReference type="NCBI Taxonomy" id="179676"/>
    <lineage>
        <taxon>Eukaryota</taxon>
        <taxon>Metazoa</taxon>
        <taxon>Ecdysozoa</taxon>
        <taxon>Arthropoda</taxon>
        <taxon>Hexapoda</taxon>
        <taxon>Insecta</taxon>
        <taxon>Pterygota</taxon>
        <taxon>Neoptera</taxon>
        <taxon>Endopterygota</taxon>
        <taxon>Diptera</taxon>
        <taxon>Nematocera</taxon>
        <taxon>Chironomoidea</taxon>
        <taxon>Ceratopogonidae</taxon>
        <taxon>Ceratopogoninae</taxon>
        <taxon>Culicoides</taxon>
        <taxon>Monoculicoides</taxon>
    </lineage>
</organism>
<accession>A0A336JY32</accession>
<feature type="domain" description="CRAL-TRIO" evidence="1">
    <location>
        <begin position="87"/>
        <end position="247"/>
    </location>
</feature>
<dbReference type="InterPro" id="IPR036865">
    <property type="entry name" value="CRAL-TRIO_dom_sf"/>
</dbReference>
<dbReference type="GO" id="GO:0016020">
    <property type="term" value="C:membrane"/>
    <property type="evidence" value="ECO:0007669"/>
    <property type="project" value="TreeGrafter"/>
</dbReference>
<dbReference type="PANTHER" id="PTHR10174:SF226">
    <property type="entry name" value="CLAVESIN-1-LIKE PROTEIN"/>
    <property type="match status" value="1"/>
</dbReference>
<dbReference type="EMBL" id="UFQS01000022">
    <property type="protein sequence ID" value="SSW97594.1"/>
    <property type="molecule type" value="Genomic_DNA"/>
</dbReference>
<dbReference type="PRINTS" id="PR00180">
    <property type="entry name" value="CRETINALDHBP"/>
</dbReference>
<dbReference type="GO" id="GO:1902936">
    <property type="term" value="F:phosphatidylinositol bisphosphate binding"/>
    <property type="evidence" value="ECO:0007669"/>
    <property type="project" value="TreeGrafter"/>
</dbReference>
<dbReference type="VEuPathDB" id="VectorBase:CSON006011"/>
<evidence type="ECO:0000259" key="1">
    <source>
        <dbReference type="PROSITE" id="PS50191"/>
    </source>
</evidence>
<dbReference type="Gene3D" id="1.10.8.20">
    <property type="entry name" value="N-terminal domain of phosphatidylinositol transfer protein sec14p"/>
    <property type="match status" value="1"/>
</dbReference>
<protein>
    <submittedName>
        <fullName evidence="2">CSON006011 protein</fullName>
    </submittedName>
</protein>
<dbReference type="Gene3D" id="3.40.525.10">
    <property type="entry name" value="CRAL-TRIO lipid binding domain"/>
    <property type="match status" value="1"/>
</dbReference>
<reference evidence="2" key="1">
    <citation type="submission" date="2018-04" db="EMBL/GenBank/DDBJ databases">
        <authorList>
            <person name="Go L.Y."/>
            <person name="Mitchell J.A."/>
        </authorList>
    </citation>
    <scope>NUCLEOTIDE SEQUENCE</scope>
    <source>
        <tissue evidence="2">Whole organism</tissue>
    </source>
</reference>
<reference evidence="3" key="2">
    <citation type="submission" date="2018-07" db="EMBL/GenBank/DDBJ databases">
        <authorList>
            <person name="Quirk P.G."/>
            <person name="Krulwich T.A."/>
        </authorList>
    </citation>
    <scope>NUCLEOTIDE SEQUENCE</scope>
</reference>
<proteinExistence type="predicted"/>
<sequence>MFKVWPSESQQCPELSANERTKRINELRTLIENSDLKNQVETKDIIMIACLHARDWNVELAMKRLIKLEKFCLENPGYIVDQHAKAYEKLLFKNVSTMLDGRDKNGRRVYLVNVSLMGSEEDINFKTMYLLHSIWFSMISYEPETIVNGVSIIFDLKNVGWDFIRWFSGNMAGMTSKLAGLAPIRNVNYHVINTSTATITITNILLTFCGKRIREKFHIHSDTKSLSKYLGSEVLPSKFGGPESNALDYDKLRDNLYHVYNTHPKKALRKMKCEPDIMTKPIIHERLR</sequence>
<dbReference type="SUPFAM" id="SSF46938">
    <property type="entry name" value="CRAL/TRIO N-terminal domain"/>
    <property type="match status" value="1"/>
</dbReference>
<dbReference type="InterPro" id="IPR036273">
    <property type="entry name" value="CRAL/TRIO_N_dom_sf"/>
</dbReference>
<gene>
    <name evidence="2" type="primary">CSON006011</name>
</gene>
<dbReference type="CDD" id="cd00170">
    <property type="entry name" value="SEC14"/>
    <property type="match status" value="1"/>
</dbReference>
<evidence type="ECO:0000313" key="2">
    <source>
        <dbReference type="EMBL" id="SSW97594.1"/>
    </source>
</evidence>
<dbReference type="PROSITE" id="PS50191">
    <property type="entry name" value="CRAL_TRIO"/>
    <property type="match status" value="1"/>
</dbReference>
<dbReference type="SUPFAM" id="SSF52087">
    <property type="entry name" value="CRAL/TRIO domain"/>
    <property type="match status" value="1"/>
</dbReference>
<dbReference type="InterPro" id="IPR001251">
    <property type="entry name" value="CRAL-TRIO_dom"/>
</dbReference>
<dbReference type="AlphaFoldDB" id="A0A336JY32"/>
<dbReference type="EMBL" id="UFQT01000022">
    <property type="protein sequence ID" value="SSX17980.1"/>
    <property type="molecule type" value="Genomic_DNA"/>
</dbReference>